<evidence type="ECO:0000256" key="11">
    <source>
        <dbReference type="ARBA" id="ARBA00030757"/>
    </source>
</evidence>
<evidence type="ECO:0000256" key="1">
    <source>
        <dbReference type="ARBA" id="ARBA00004496"/>
    </source>
</evidence>
<evidence type="ECO:0000313" key="17">
    <source>
        <dbReference type="Proteomes" id="UP001490365"/>
    </source>
</evidence>
<keyword evidence="17" id="KW-1185">Reference proteome</keyword>
<dbReference type="EC" id="2.1.1.77" evidence="4"/>
<dbReference type="InterPro" id="IPR027573">
    <property type="entry name" value="Methyltran_FxLD"/>
</dbReference>
<comment type="caution">
    <text evidence="16">The sequence shown here is derived from an EMBL/GenBank/DDBJ whole genome shotgun (WGS) entry which is preliminary data.</text>
</comment>
<evidence type="ECO:0000256" key="4">
    <source>
        <dbReference type="ARBA" id="ARBA00011890"/>
    </source>
</evidence>
<dbReference type="PANTHER" id="PTHR11579:SF0">
    <property type="entry name" value="PROTEIN-L-ISOASPARTATE(D-ASPARTATE) O-METHYLTRANSFERASE"/>
    <property type="match status" value="1"/>
</dbReference>
<evidence type="ECO:0000256" key="12">
    <source>
        <dbReference type="ARBA" id="ARBA00031323"/>
    </source>
</evidence>
<reference evidence="16 17" key="1">
    <citation type="submission" date="2024-06" db="EMBL/GenBank/DDBJ databases">
        <title>The Natural Products Discovery Center: Release of the First 8490 Sequenced Strains for Exploring Actinobacteria Biosynthetic Diversity.</title>
        <authorList>
            <person name="Kalkreuter E."/>
            <person name="Kautsar S.A."/>
            <person name="Yang D."/>
            <person name="Bader C.D."/>
            <person name="Teijaro C.N."/>
            <person name="Fluegel L."/>
            <person name="Davis C.M."/>
            <person name="Simpson J.R."/>
            <person name="Lauterbach L."/>
            <person name="Steele A.D."/>
            <person name="Gui C."/>
            <person name="Meng S."/>
            <person name="Li G."/>
            <person name="Viehrig K."/>
            <person name="Ye F."/>
            <person name="Su P."/>
            <person name="Kiefer A.F."/>
            <person name="Nichols A."/>
            <person name="Cepeda A.J."/>
            <person name="Yan W."/>
            <person name="Fan B."/>
            <person name="Jiang Y."/>
            <person name="Adhikari A."/>
            <person name="Zheng C.-J."/>
            <person name="Schuster L."/>
            <person name="Cowan T.M."/>
            <person name="Smanski M.J."/>
            <person name="Chevrette M.G."/>
            <person name="De Carvalho L.P.S."/>
            <person name="Shen B."/>
        </authorList>
    </citation>
    <scope>NUCLEOTIDE SEQUENCE [LARGE SCALE GENOMIC DNA]</scope>
    <source>
        <strain evidence="16 17">NPDC001694</strain>
    </source>
</reference>
<dbReference type="EMBL" id="JBEOZM010000017">
    <property type="protein sequence ID" value="MER6271661.1"/>
    <property type="molecule type" value="Genomic_DNA"/>
</dbReference>
<keyword evidence="9" id="KW-0949">S-adenosyl-L-methionine</keyword>
<evidence type="ECO:0000256" key="3">
    <source>
        <dbReference type="ARBA" id="ARBA00005582"/>
    </source>
</evidence>
<dbReference type="Gene3D" id="3.90.79.10">
    <property type="entry name" value="Nucleoside Triphosphate Pyrophosphohydrolase"/>
    <property type="match status" value="1"/>
</dbReference>
<dbReference type="Pfam" id="PF08242">
    <property type="entry name" value="Methyltransf_12"/>
    <property type="match status" value="1"/>
</dbReference>
<feature type="region of interest" description="Disordered" evidence="14">
    <location>
        <begin position="758"/>
        <end position="784"/>
    </location>
</feature>
<dbReference type="PROSITE" id="PS00893">
    <property type="entry name" value="NUDIX_BOX"/>
    <property type="match status" value="1"/>
</dbReference>
<dbReference type="InterPro" id="IPR013217">
    <property type="entry name" value="Methyltransf_12"/>
</dbReference>
<evidence type="ECO:0000313" key="16">
    <source>
        <dbReference type="EMBL" id="MER6271661.1"/>
    </source>
</evidence>
<dbReference type="GO" id="GO:0008168">
    <property type="term" value="F:methyltransferase activity"/>
    <property type="evidence" value="ECO:0007669"/>
    <property type="project" value="UniProtKB-KW"/>
</dbReference>
<dbReference type="InterPro" id="IPR020476">
    <property type="entry name" value="Nudix_hydrolase"/>
</dbReference>
<dbReference type="InterPro" id="IPR000086">
    <property type="entry name" value="NUDIX_hydrolase_dom"/>
</dbReference>
<dbReference type="GO" id="GO:0032259">
    <property type="term" value="P:methylation"/>
    <property type="evidence" value="ECO:0007669"/>
    <property type="project" value="UniProtKB-KW"/>
</dbReference>
<keyword evidence="6" id="KW-0963">Cytoplasm</keyword>
<evidence type="ECO:0000256" key="10">
    <source>
        <dbReference type="ARBA" id="ARBA00022801"/>
    </source>
</evidence>
<evidence type="ECO:0000256" key="9">
    <source>
        <dbReference type="ARBA" id="ARBA00022691"/>
    </source>
</evidence>
<keyword evidence="10" id="KW-0378">Hydrolase</keyword>
<dbReference type="CDD" id="cd02440">
    <property type="entry name" value="AdoMet_MTases"/>
    <property type="match status" value="2"/>
</dbReference>
<proteinExistence type="inferred from homology"/>
<dbReference type="Proteomes" id="UP001490365">
    <property type="component" value="Unassembled WGS sequence"/>
</dbReference>
<comment type="similarity">
    <text evidence="2">Belongs to the methyltransferase superfamily. L-isoaspartyl/D-aspartyl protein methyltransferase family.</text>
</comment>
<dbReference type="SUPFAM" id="SSF55811">
    <property type="entry name" value="Nudix"/>
    <property type="match status" value="1"/>
</dbReference>
<evidence type="ECO:0000256" key="14">
    <source>
        <dbReference type="SAM" id="MobiDB-lite"/>
    </source>
</evidence>
<gene>
    <name evidence="16" type="primary">fxlM</name>
    <name evidence="16" type="ORF">ABT211_30860</name>
</gene>
<evidence type="ECO:0000256" key="13">
    <source>
        <dbReference type="ARBA" id="ARBA00031350"/>
    </source>
</evidence>
<evidence type="ECO:0000256" key="5">
    <source>
        <dbReference type="ARBA" id="ARBA00013346"/>
    </source>
</evidence>
<evidence type="ECO:0000256" key="8">
    <source>
        <dbReference type="ARBA" id="ARBA00022679"/>
    </source>
</evidence>
<dbReference type="CDD" id="cd04678">
    <property type="entry name" value="NUDIX_MTH2_Nudt15"/>
    <property type="match status" value="1"/>
</dbReference>
<protein>
    <recommendedName>
        <fullName evidence="5">Protein-L-isoaspartate O-methyltransferase</fullName>
        <ecNumber evidence="4">2.1.1.77</ecNumber>
    </recommendedName>
    <alternativeName>
        <fullName evidence="13">L-isoaspartyl protein carboxyl methyltransferase</fullName>
    </alternativeName>
    <alternativeName>
        <fullName evidence="11">Protein L-isoaspartyl methyltransferase</fullName>
    </alternativeName>
    <alternativeName>
        <fullName evidence="12">Protein-beta-aspartate methyltransferase</fullName>
    </alternativeName>
</protein>
<accession>A0ABV1TNQ0</accession>
<comment type="subcellular location">
    <subcellularLocation>
        <location evidence="1">Cytoplasm</location>
    </subcellularLocation>
</comment>
<dbReference type="SUPFAM" id="SSF53335">
    <property type="entry name" value="S-adenosyl-L-methionine-dependent methyltransferases"/>
    <property type="match status" value="2"/>
</dbReference>
<dbReference type="PROSITE" id="PS51462">
    <property type="entry name" value="NUDIX"/>
    <property type="match status" value="1"/>
</dbReference>
<name>A0ABV1TNQ0_9ACTN</name>
<dbReference type="Pfam" id="PF00293">
    <property type="entry name" value="NUDIX"/>
    <property type="match status" value="1"/>
</dbReference>
<dbReference type="InterPro" id="IPR000682">
    <property type="entry name" value="PCMT"/>
</dbReference>
<comment type="similarity">
    <text evidence="3">Belongs to the Nudix hydrolase family.</text>
</comment>
<dbReference type="RefSeq" id="WP_351960028.1">
    <property type="nucleotide sequence ID" value="NZ_JBEOZM010000017.1"/>
</dbReference>
<feature type="region of interest" description="Disordered" evidence="14">
    <location>
        <begin position="718"/>
        <end position="737"/>
    </location>
</feature>
<keyword evidence="8" id="KW-0808">Transferase</keyword>
<dbReference type="PANTHER" id="PTHR11579">
    <property type="entry name" value="PROTEIN-L-ISOASPARTATE O-METHYLTRANSFERASE"/>
    <property type="match status" value="1"/>
</dbReference>
<dbReference type="InterPro" id="IPR029063">
    <property type="entry name" value="SAM-dependent_MTases_sf"/>
</dbReference>
<evidence type="ECO:0000256" key="2">
    <source>
        <dbReference type="ARBA" id="ARBA00005369"/>
    </source>
</evidence>
<dbReference type="NCBIfam" id="TIGR04364">
    <property type="entry name" value="methyltran_FxLD"/>
    <property type="match status" value="1"/>
</dbReference>
<evidence type="ECO:0000256" key="6">
    <source>
        <dbReference type="ARBA" id="ARBA00022490"/>
    </source>
</evidence>
<feature type="domain" description="Nudix hydrolase" evidence="15">
    <location>
        <begin position="200"/>
        <end position="330"/>
    </location>
</feature>
<feature type="compositionally biased region" description="Low complexity" evidence="14">
    <location>
        <begin position="766"/>
        <end position="775"/>
    </location>
</feature>
<organism evidence="16 17">
    <name type="scientific">Streptomyces sp. 900105755</name>
    <dbReference type="NCBI Taxonomy" id="3154389"/>
    <lineage>
        <taxon>Bacteria</taxon>
        <taxon>Bacillati</taxon>
        <taxon>Actinomycetota</taxon>
        <taxon>Actinomycetes</taxon>
        <taxon>Kitasatosporales</taxon>
        <taxon>Streptomycetaceae</taxon>
        <taxon>Streptomyces</taxon>
    </lineage>
</organism>
<keyword evidence="7 16" id="KW-0489">Methyltransferase</keyword>
<dbReference type="InterPro" id="IPR020084">
    <property type="entry name" value="NUDIX_hydrolase_CS"/>
</dbReference>
<dbReference type="Gene3D" id="3.40.50.150">
    <property type="entry name" value="Vaccinia Virus protein VP39"/>
    <property type="match status" value="2"/>
</dbReference>
<dbReference type="Pfam" id="PF01135">
    <property type="entry name" value="PCMT"/>
    <property type="match status" value="1"/>
</dbReference>
<evidence type="ECO:0000256" key="7">
    <source>
        <dbReference type="ARBA" id="ARBA00022603"/>
    </source>
</evidence>
<evidence type="ECO:0000259" key="15">
    <source>
        <dbReference type="PROSITE" id="PS51462"/>
    </source>
</evidence>
<dbReference type="InterPro" id="IPR015797">
    <property type="entry name" value="NUDIX_hydrolase-like_dom_sf"/>
</dbReference>
<dbReference type="PRINTS" id="PR00502">
    <property type="entry name" value="NUDIXFAMILY"/>
</dbReference>
<sequence length="784" mass="84340">MGYTRTDWSKHYTEGRGFRRLGDEEKRLLVEHAPAPVDGRALDVGCGTGELASYLASLGYTVDGADFAEGALKRARAEHAEAEAVRWLCVDVEHDDLADLAEGGYDLVVLRLSIAFIRDRARVLRRLAARLREGGVLVIITPVVEHTPEERRHIALDESELAALTDGFEQVERFDAQGLAVLVLRGPASSFSSEEKRRPEPQAVFGAAVVVTDASGRVLLGRSTRGMWELPAGRIESGEAAPAAAVRELAEETGLTARLEDAHVITVLHDDRLDVRRITAVVRVTTWSGELGLPEPHRFVRWEWHDLHALATLGKIFAPTTQALTAVWPGVLPGLPPMHSYACSAAVPPVPGEPADAARLRERMADTVIEKGWAPSPRVQAALREVPRHRFVPEAPLETAYHDDLAVVTVRESPQTALSSVSAAWLQADMIEQLRPEPGMTVLEVGSGGYNAELLTHVLGERGHVVTVDVDAYVVHRTQRLCAEAGSGRVTAVLGDGGLGAPGHVPAKGFDGIVITHNASDIAPAWREQLAEGARLVVPLEMGGYTRSLTLVRRGAVLHCEHWTYCGFVRDRGAAARTAPAVPLAGGEVTVRWEDGEPGGTAGIEAALRGPRHELTTGLVVRGIFNFETLQVYAATTLPGFCRLATSKGSALVAQQDAAAMLSDGSLAYLTYRKIKDAPDPADRLTEFFIHGYGPAADELAERFADSVRTWDQQVRESGYPPMTVHPAGTPDEQLPTGDVLDKPSARLVFQWPGRAPDGAQDLLPAGVGADAAGTARRDRGGLA</sequence>